<dbReference type="AlphaFoldDB" id="A0A2T0FP41"/>
<dbReference type="PROSITE" id="PS50089">
    <property type="entry name" value="ZF_RING_2"/>
    <property type="match status" value="1"/>
</dbReference>
<dbReference type="RefSeq" id="XP_024666699.1">
    <property type="nucleotide sequence ID" value="XM_024810931.1"/>
</dbReference>
<dbReference type="OrthoDB" id="8062037at2759"/>
<evidence type="ECO:0000256" key="1">
    <source>
        <dbReference type="ARBA" id="ARBA00004370"/>
    </source>
</evidence>
<evidence type="ECO:0000256" key="5">
    <source>
        <dbReference type="ARBA" id="ARBA00022833"/>
    </source>
</evidence>
<sequence length="286" mass="31722">MPRLEQVVPVVLVVAYFYFLCTDTLIQSIAAGLVLSGHISVVGAPQIAFRGRPAAFGPLAPPYNSLNASLMAPIVFVDGFACGNSSNAHVNGSFAVVLRGSCDFYTKVLQMQVEGAKGVIIGNYDNLEPFTMFAPRQPHAITIPSMMVDRSVYDQLASYNMISMSRVGDEMALLTSFVMFIFSPVFSLVVFYLLITLHRQQTRRRQKASLGAVDALPVRQWSGNHSPAETSLLLRPYIPHCVICLEDFTPQSRVITLPCGHEYDEACIRRWLLTQRKTCPICKREV</sequence>
<dbReference type="GO" id="GO:0005634">
    <property type="term" value="C:nucleus"/>
    <property type="evidence" value="ECO:0007669"/>
    <property type="project" value="TreeGrafter"/>
</dbReference>
<evidence type="ECO:0000256" key="3">
    <source>
        <dbReference type="ARBA" id="ARBA00022723"/>
    </source>
</evidence>
<name>A0A2T0FP41_9ASCO</name>
<keyword evidence="12" id="KW-1185">Reference proteome</keyword>
<evidence type="ECO:0000313" key="12">
    <source>
        <dbReference type="Proteomes" id="UP000238350"/>
    </source>
</evidence>
<evidence type="ECO:0000256" key="9">
    <source>
        <dbReference type="SAM" id="Phobius"/>
    </source>
</evidence>
<feature type="transmembrane region" description="Helical" evidence="9">
    <location>
        <begin position="171"/>
        <end position="195"/>
    </location>
</feature>
<evidence type="ECO:0000256" key="8">
    <source>
        <dbReference type="PROSITE-ProRule" id="PRU00175"/>
    </source>
</evidence>
<comment type="caution">
    <text evidence="11">The sequence shown here is derived from an EMBL/GenBank/DDBJ whole genome shotgun (WGS) entry which is preliminary data.</text>
</comment>
<dbReference type="GO" id="GO:0006511">
    <property type="term" value="P:ubiquitin-dependent protein catabolic process"/>
    <property type="evidence" value="ECO:0007669"/>
    <property type="project" value="TreeGrafter"/>
</dbReference>
<protein>
    <submittedName>
        <fullName evidence="11">Putative RING finger protein C57A7.09</fullName>
    </submittedName>
</protein>
<feature type="domain" description="RING-type" evidence="10">
    <location>
        <begin position="241"/>
        <end position="283"/>
    </location>
</feature>
<gene>
    <name evidence="11" type="ORF">B9G98_04374</name>
</gene>
<dbReference type="GeneID" id="36518122"/>
<evidence type="ECO:0000256" key="6">
    <source>
        <dbReference type="ARBA" id="ARBA00022989"/>
    </source>
</evidence>
<dbReference type="SMART" id="SM00184">
    <property type="entry name" value="RING"/>
    <property type="match status" value="1"/>
</dbReference>
<dbReference type="SUPFAM" id="SSF57850">
    <property type="entry name" value="RING/U-box"/>
    <property type="match status" value="1"/>
</dbReference>
<dbReference type="InterPro" id="IPR013083">
    <property type="entry name" value="Znf_RING/FYVE/PHD"/>
</dbReference>
<dbReference type="InterPro" id="IPR003137">
    <property type="entry name" value="PA_domain"/>
</dbReference>
<dbReference type="EMBL" id="NDIQ01000022">
    <property type="protein sequence ID" value="PRT56754.1"/>
    <property type="molecule type" value="Genomic_DNA"/>
</dbReference>
<dbReference type="Pfam" id="PF02225">
    <property type="entry name" value="PA"/>
    <property type="match status" value="1"/>
</dbReference>
<dbReference type="PANTHER" id="PTHR45931:SF3">
    <property type="entry name" value="RING ZINC FINGER-CONTAINING PROTEIN"/>
    <property type="match status" value="1"/>
</dbReference>
<evidence type="ECO:0000313" key="11">
    <source>
        <dbReference type="EMBL" id="PRT56754.1"/>
    </source>
</evidence>
<evidence type="ECO:0000256" key="7">
    <source>
        <dbReference type="ARBA" id="ARBA00023136"/>
    </source>
</evidence>
<dbReference type="GO" id="GO:0016020">
    <property type="term" value="C:membrane"/>
    <property type="evidence" value="ECO:0007669"/>
    <property type="project" value="UniProtKB-SubCell"/>
</dbReference>
<keyword evidence="7 9" id="KW-0472">Membrane</keyword>
<keyword evidence="3" id="KW-0479">Metal-binding</keyword>
<feature type="transmembrane region" description="Helical" evidence="9">
    <location>
        <begin position="7"/>
        <end position="30"/>
    </location>
</feature>
<dbReference type="InterPro" id="IPR051834">
    <property type="entry name" value="RING_finger_E3_ligase"/>
</dbReference>
<dbReference type="InterPro" id="IPR001841">
    <property type="entry name" value="Znf_RING"/>
</dbReference>
<proteinExistence type="predicted"/>
<dbReference type="Gene3D" id="3.30.40.10">
    <property type="entry name" value="Zinc/RING finger domain, C3HC4 (zinc finger)"/>
    <property type="match status" value="1"/>
</dbReference>
<reference evidence="11 12" key="1">
    <citation type="submission" date="2017-04" db="EMBL/GenBank/DDBJ databases">
        <title>Genome sequencing of [Candida] sorbophila.</title>
        <authorList>
            <person name="Ahn J.O."/>
        </authorList>
    </citation>
    <scope>NUCLEOTIDE SEQUENCE [LARGE SCALE GENOMIC DNA]</scope>
    <source>
        <strain evidence="11 12">DS02</strain>
    </source>
</reference>
<keyword evidence="2 9" id="KW-0812">Transmembrane</keyword>
<organism evidence="11 12">
    <name type="scientific">Wickerhamiella sorbophila</name>
    <dbReference type="NCBI Taxonomy" id="45607"/>
    <lineage>
        <taxon>Eukaryota</taxon>
        <taxon>Fungi</taxon>
        <taxon>Dikarya</taxon>
        <taxon>Ascomycota</taxon>
        <taxon>Saccharomycotina</taxon>
        <taxon>Dipodascomycetes</taxon>
        <taxon>Dipodascales</taxon>
        <taxon>Trichomonascaceae</taxon>
        <taxon>Wickerhamiella</taxon>
    </lineage>
</organism>
<dbReference type="InterPro" id="IPR046450">
    <property type="entry name" value="PA_dom_sf"/>
</dbReference>
<dbReference type="SUPFAM" id="SSF52025">
    <property type="entry name" value="PA domain"/>
    <property type="match status" value="1"/>
</dbReference>
<dbReference type="STRING" id="45607.A0A2T0FP41"/>
<keyword evidence="5" id="KW-0862">Zinc</keyword>
<keyword evidence="6 9" id="KW-1133">Transmembrane helix</keyword>
<dbReference type="GO" id="GO:0008270">
    <property type="term" value="F:zinc ion binding"/>
    <property type="evidence" value="ECO:0007669"/>
    <property type="project" value="UniProtKB-KW"/>
</dbReference>
<evidence type="ECO:0000256" key="2">
    <source>
        <dbReference type="ARBA" id="ARBA00022692"/>
    </source>
</evidence>
<dbReference type="GO" id="GO:0061630">
    <property type="term" value="F:ubiquitin protein ligase activity"/>
    <property type="evidence" value="ECO:0007669"/>
    <property type="project" value="TreeGrafter"/>
</dbReference>
<dbReference type="Gene3D" id="3.50.30.30">
    <property type="match status" value="1"/>
</dbReference>
<dbReference type="Pfam" id="PF13639">
    <property type="entry name" value="zf-RING_2"/>
    <property type="match status" value="1"/>
</dbReference>
<dbReference type="Proteomes" id="UP000238350">
    <property type="component" value="Unassembled WGS sequence"/>
</dbReference>
<accession>A0A2T0FP41</accession>
<dbReference type="PANTHER" id="PTHR45931">
    <property type="entry name" value="SI:CH211-59O9.10"/>
    <property type="match status" value="1"/>
</dbReference>
<keyword evidence="4 8" id="KW-0863">Zinc-finger</keyword>
<evidence type="ECO:0000259" key="10">
    <source>
        <dbReference type="PROSITE" id="PS50089"/>
    </source>
</evidence>
<comment type="subcellular location">
    <subcellularLocation>
        <location evidence="1">Membrane</location>
    </subcellularLocation>
</comment>
<evidence type="ECO:0000256" key="4">
    <source>
        <dbReference type="ARBA" id="ARBA00022771"/>
    </source>
</evidence>